<dbReference type="Proteomes" id="UP000188728">
    <property type="component" value="Unassembled WGS sequence"/>
</dbReference>
<comment type="caution">
    <text evidence="6">The sequence shown here is derived from an EMBL/GenBank/DDBJ whole genome shotgun (WGS) entry which is preliminary data.</text>
</comment>
<dbReference type="InterPro" id="IPR005119">
    <property type="entry name" value="LysR_subst-bd"/>
</dbReference>
<evidence type="ECO:0000259" key="5">
    <source>
        <dbReference type="PROSITE" id="PS50931"/>
    </source>
</evidence>
<protein>
    <recommendedName>
        <fullName evidence="5">HTH lysR-type domain-containing protein</fullName>
    </recommendedName>
</protein>
<dbReference type="RefSeq" id="WP_077473532.1">
    <property type="nucleotide sequence ID" value="NZ_MLHK01000005.1"/>
</dbReference>
<gene>
    <name evidence="6" type="ORF">BKK51_00755</name>
</gene>
<keyword evidence="4" id="KW-0804">Transcription</keyword>
<keyword evidence="3" id="KW-0238">DNA-binding</keyword>
<reference evidence="6 7" key="1">
    <citation type="submission" date="2016-10" db="EMBL/GenBank/DDBJ databases">
        <title>Rodentibacter gen. nov. and new species.</title>
        <authorList>
            <person name="Christensen H."/>
        </authorList>
    </citation>
    <scope>NUCLEOTIDE SEQUENCE [LARGE SCALE GENOMIC DNA]</scope>
    <source>
        <strain evidence="6 7">H1983213011</strain>
    </source>
</reference>
<dbReference type="Pfam" id="PF03466">
    <property type="entry name" value="LysR_substrate"/>
    <property type="match status" value="1"/>
</dbReference>
<dbReference type="GO" id="GO:0006351">
    <property type="term" value="P:DNA-templated transcription"/>
    <property type="evidence" value="ECO:0007669"/>
    <property type="project" value="TreeGrafter"/>
</dbReference>
<evidence type="ECO:0000256" key="2">
    <source>
        <dbReference type="ARBA" id="ARBA00023015"/>
    </source>
</evidence>
<sequence length="301" mass="35055">MKHNLDLNDLYLFVQVVDAGSFSEASRRLCIPKTTISRCITKLEKTLGVALIQRNTHQFEVTHLGEQYYQYCLSLVEQVKQAQRFIEQQSESKGQIRLSCPKELLDLYVNDMLAEFMATYPDIELFVDSTNRKVDLIKERLDFALRVRPYPFEDSEVVTKTFCLSQHYLVASPKLINAPFKTLKQIHHYPVLTWVKQEHFWPFEHQQEGIQRITYTPKLVSENIYLIYKTVLKGVGIAVLPEVLVRKDLNQERLQIISPEGWHIPKWMVHVAYSSRNSLPPSARLLIDFLSVKFAESDIVI</sequence>
<organism evidence="6 7">
    <name type="scientific">Rodentibacter trehalosifermentans</name>
    <dbReference type="NCBI Taxonomy" id="1908263"/>
    <lineage>
        <taxon>Bacteria</taxon>
        <taxon>Pseudomonadati</taxon>
        <taxon>Pseudomonadota</taxon>
        <taxon>Gammaproteobacteria</taxon>
        <taxon>Pasteurellales</taxon>
        <taxon>Pasteurellaceae</taxon>
        <taxon>Rodentibacter</taxon>
    </lineage>
</organism>
<comment type="similarity">
    <text evidence="1">Belongs to the LysR transcriptional regulatory family.</text>
</comment>
<dbReference type="PROSITE" id="PS50931">
    <property type="entry name" value="HTH_LYSR"/>
    <property type="match status" value="1"/>
</dbReference>
<dbReference type="EMBL" id="MLHK01000005">
    <property type="protein sequence ID" value="OOF47074.1"/>
    <property type="molecule type" value="Genomic_DNA"/>
</dbReference>
<name>A0A1V3IXM5_9PAST</name>
<dbReference type="Gene3D" id="1.10.10.10">
    <property type="entry name" value="Winged helix-like DNA-binding domain superfamily/Winged helix DNA-binding domain"/>
    <property type="match status" value="1"/>
</dbReference>
<dbReference type="SUPFAM" id="SSF53850">
    <property type="entry name" value="Periplasmic binding protein-like II"/>
    <property type="match status" value="1"/>
</dbReference>
<evidence type="ECO:0000313" key="7">
    <source>
        <dbReference type="Proteomes" id="UP000188728"/>
    </source>
</evidence>
<keyword evidence="2" id="KW-0805">Transcription regulation</keyword>
<dbReference type="GO" id="GO:0043565">
    <property type="term" value="F:sequence-specific DNA binding"/>
    <property type="evidence" value="ECO:0007669"/>
    <property type="project" value="TreeGrafter"/>
</dbReference>
<dbReference type="InterPro" id="IPR036388">
    <property type="entry name" value="WH-like_DNA-bd_sf"/>
</dbReference>
<proteinExistence type="inferred from homology"/>
<evidence type="ECO:0000256" key="1">
    <source>
        <dbReference type="ARBA" id="ARBA00009437"/>
    </source>
</evidence>
<dbReference type="SUPFAM" id="SSF46785">
    <property type="entry name" value="Winged helix' DNA-binding domain"/>
    <property type="match status" value="1"/>
</dbReference>
<evidence type="ECO:0000256" key="4">
    <source>
        <dbReference type="ARBA" id="ARBA00023163"/>
    </source>
</evidence>
<evidence type="ECO:0000256" key="3">
    <source>
        <dbReference type="ARBA" id="ARBA00023125"/>
    </source>
</evidence>
<dbReference type="InterPro" id="IPR000847">
    <property type="entry name" value="LysR_HTH_N"/>
</dbReference>
<dbReference type="PANTHER" id="PTHR30537:SF31">
    <property type="entry name" value="TRANSCRIPTIONAL REGULATOR, LYSR FAMILY"/>
    <property type="match status" value="1"/>
</dbReference>
<dbReference type="GO" id="GO:0003700">
    <property type="term" value="F:DNA-binding transcription factor activity"/>
    <property type="evidence" value="ECO:0007669"/>
    <property type="project" value="InterPro"/>
</dbReference>
<evidence type="ECO:0000313" key="6">
    <source>
        <dbReference type="EMBL" id="OOF47074.1"/>
    </source>
</evidence>
<feature type="domain" description="HTH lysR-type" evidence="5">
    <location>
        <begin position="5"/>
        <end position="62"/>
    </location>
</feature>
<dbReference type="PANTHER" id="PTHR30537">
    <property type="entry name" value="HTH-TYPE TRANSCRIPTIONAL REGULATOR"/>
    <property type="match status" value="1"/>
</dbReference>
<dbReference type="Pfam" id="PF00126">
    <property type="entry name" value="HTH_1"/>
    <property type="match status" value="1"/>
</dbReference>
<dbReference type="Gene3D" id="3.40.190.290">
    <property type="match status" value="1"/>
</dbReference>
<dbReference type="InterPro" id="IPR036390">
    <property type="entry name" value="WH_DNA-bd_sf"/>
</dbReference>
<dbReference type="FunFam" id="1.10.10.10:FF:000001">
    <property type="entry name" value="LysR family transcriptional regulator"/>
    <property type="match status" value="1"/>
</dbReference>
<dbReference type="InterPro" id="IPR058163">
    <property type="entry name" value="LysR-type_TF_proteobact-type"/>
</dbReference>
<dbReference type="AlphaFoldDB" id="A0A1V3IXM5"/>
<accession>A0A1V3IXM5</accession>